<evidence type="ECO:0000313" key="3">
    <source>
        <dbReference type="Proteomes" id="UP001444661"/>
    </source>
</evidence>
<sequence>MAEPLSIIATSFELAGVCIKVAKFLREAAAGIKTVDGDLVNLSQEIVSLQNTNDAIRRHFEDDINASAKTIEVDGLDEGAVGTLWTAFDAKLAECGATLEDLEGICAKIHDGSGDKSKGNTNTPDFINRTKRWIRKYLKEDELAKFRQRIKAHQDGLQLLLTAANIVYTRRAQSHSKESIELIRSLRAELRRGIAAVQKDIGARNDEPSTVLASARAVMPLAYVNEHFSLPQAVSSSYIGREDELDKLNRVIFREEQEDGGGRGASPKPKQQKRFVVYGLGGAGKSQFCCKWAQDNRHRFWGVFWVDATSVQSARKSFAEIARLGKVNANERAAKAWLSSKDRPWLLIIDNLDDPAIAAEQYFPEGERGVILITTRNYQLRTHGTAGMGFFHFRELDCKASKDLLLRTAGELAPWSTASLSLAGNICQKLGFLPLAIIHAGKAILSHVCSLTTYMEYFEQSWTRVRQVRRERRLSETNITVFSSYELAFQGLLKNESQMCEDAVELLKMFAFLHCRGVRVSTLIQAATNPILEGAEAKKQQQALATQPEAVAASRKPFSKAAKDLVVGFVVAITRMGEVPVLPKVLRDVDPHGEFNELRLREALKELHQMSLLEYDAAEDSYSMHSLIHVWVRERPQMSLAEQAVWCQAAGTVLAQAVILPPLGTRESDEDLRRDILPHVHHVQAQEQRIREQGDRNRQLSARWWRFWPVVSGGTTRSQIAQRAKFSLVWAHNGLYREALAQQQIVADFLCRRLGKDNPVTVRLLLFMSDIYWALSDGDRASDLLEDLRTHCVLSLGADHEDTTRVLDKLANTRWLQSRFAEARDLLEDVVTKLTRLHGPEHPDTLRAKSGLGRAVGKFFEFDRALELHREALAGLEKDAAFQRSHTDTLAVIDSLAMAYFDRYYYVHGDDNNSHSPESTGNNGDDEETEEGRPRADLDKAHELLVEVVQARRVKLGKEHAFTLWSILNLARVKAARGDPGDLAAAEKMMRDGLKIATRNLGETHLGILYCKAQLARVLMRPLAAPTGLVPTDDDGERRRRLAEAEALLLEVNATYEASWTGHGDQMVSMAYLIGCYRTQGKTEEAAPLMERLLEGTRRIFGEGSRWENYVLRKYCS</sequence>
<dbReference type="Gene3D" id="3.40.50.300">
    <property type="entry name" value="P-loop containing nucleotide triphosphate hydrolases"/>
    <property type="match status" value="1"/>
</dbReference>
<name>A0ABR1SEX7_9PEZI</name>
<dbReference type="PANTHER" id="PTHR46082">
    <property type="entry name" value="ATP/GTP-BINDING PROTEIN-RELATED"/>
    <property type="match status" value="1"/>
</dbReference>
<dbReference type="SUPFAM" id="SSF48452">
    <property type="entry name" value="TPR-like"/>
    <property type="match status" value="1"/>
</dbReference>
<dbReference type="SUPFAM" id="SSF52540">
    <property type="entry name" value="P-loop containing nucleoside triphosphate hydrolases"/>
    <property type="match status" value="1"/>
</dbReference>
<accession>A0ABR1SEX7</accession>
<feature type="region of interest" description="Disordered" evidence="1">
    <location>
        <begin position="911"/>
        <end position="935"/>
    </location>
</feature>
<evidence type="ECO:0000313" key="2">
    <source>
        <dbReference type="EMBL" id="KAK8029848.1"/>
    </source>
</evidence>
<organism evidence="2 3">
    <name type="scientific">Apiospora rasikravindrae</name>
    <dbReference type="NCBI Taxonomy" id="990691"/>
    <lineage>
        <taxon>Eukaryota</taxon>
        <taxon>Fungi</taxon>
        <taxon>Dikarya</taxon>
        <taxon>Ascomycota</taxon>
        <taxon>Pezizomycotina</taxon>
        <taxon>Sordariomycetes</taxon>
        <taxon>Xylariomycetidae</taxon>
        <taxon>Amphisphaeriales</taxon>
        <taxon>Apiosporaceae</taxon>
        <taxon>Apiospora</taxon>
    </lineage>
</organism>
<dbReference type="InterPro" id="IPR027417">
    <property type="entry name" value="P-loop_NTPase"/>
</dbReference>
<dbReference type="Gene3D" id="1.25.40.10">
    <property type="entry name" value="Tetratricopeptide repeat domain"/>
    <property type="match status" value="2"/>
</dbReference>
<protein>
    <submittedName>
        <fullName evidence="2">TPR-like protein</fullName>
    </submittedName>
</protein>
<keyword evidence="3" id="KW-1185">Reference proteome</keyword>
<dbReference type="Pfam" id="PF13424">
    <property type="entry name" value="TPR_12"/>
    <property type="match status" value="1"/>
</dbReference>
<reference evidence="2 3" key="1">
    <citation type="submission" date="2023-01" db="EMBL/GenBank/DDBJ databases">
        <title>Analysis of 21 Apiospora genomes using comparative genomics revels a genus with tremendous synthesis potential of carbohydrate active enzymes and secondary metabolites.</title>
        <authorList>
            <person name="Sorensen T."/>
        </authorList>
    </citation>
    <scope>NUCLEOTIDE SEQUENCE [LARGE SCALE GENOMIC DNA]</scope>
    <source>
        <strain evidence="2 3">CBS 33761</strain>
    </source>
</reference>
<dbReference type="PANTHER" id="PTHR46082:SF6">
    <property type="entry name" value="AAA+ ATPASE DOMAIN-CONTAINING PROTEIN-RELATED"/>
    <property type="match status" value="1"/>
</dbReference>
<dbReference type="EMBL" id="JAQQWK010000010">
    <property type="protein sequence ID" value="KAK8029848.1"/>
    <property type="molecule type" value="Genomic_DNA"/>
</dbReference>
<dbReference type="InterPro" id="IPR053137">
    <property type="entry name" value="NLR-like"/>
</dbReference>
<dbReference type="InterPro" id="IPR011990">
    <property type="entry name" value="TPR-like_helical_dom_sf"/>
</dbReference>
<dbReference type="Proteomes" id="UP001444661">
    <property type="component" value="Unassembled WGS sequence"/>
</dbReference>
<evidence type="ECO:0000256" key="1">
    <source>
        <dbReference type="SAM" id="MobiDB-lite"/>
    </source>
</evidence>
<gene>
    <name evidence="2" type="ORF">PG993_011139</name>
</gene>
<proteinExistence type="predicted"/>
<comment type="caution">
    <text evidence="2">The sequence shown here is derived from an EMBL/GenBank/DDBJ whole genome shotgun (WGS) entry which is preliminary data.</text>
</comment>